<accession>K0N939</accession>
<keyword evidence="1" id="KW-0812">Transmembrane</keyword>
<dbReference type="InterPro" id="IPR013424">
    <property type="entry name" value="Ice-binding_C"/>
</dbReference>
<evidence type="ECO:0000256" key="1">
    <source>
        <dbReference type="SAM" id="Phobius"/>
    </source>
</evidence>
<dbReference type="EMBL" id="FO203503">
    <property type="protein sequence ID" value="CCK80459.1"/>
    <property type="molecule type" value="Genomic_DNA"/>
</dbReference>
<dbReference type="RefSeq" id="WP_014957771.1">
    <property type="nucleotide sequence ID" value="NC_018645.1"/>
</dbReference>
<feature type="transmembrane region" description="Helical" evidence="1">
    <location>
        <begin position="291"/>
        <end position="308"/>
    </location>
</feature>
<protein>
    <submittedName>
        <fullName evidence="4">Uncharacterized protein, DUF1555</fullName>
    </submittedName>
</protein>
<evidence type="ECO:0000313" key="5">
    <source>
        <dbReference type="Proteomes" id="UP000007347"/>
    </source>
</evidence>
<proteinExistence type="predicted"/>
<gene>
    <name evidence="4" type="ordered locus">TOL2_C22980</name>
</gene>
<dbReference type="AlphaFoldDB" id="K0N939"/>
<dbReference type="Proteomes" id="UP000007347">
    <property type="component" value="Chromosome"/>
</dbReference>
<keyword evidence="5" id="KW-1185">Reference proteome</keyword>
<dbReference type="KEGG" id="dto:TOL2_C22980"/>
<sequence>MKLKAILSVFLFVSMCFATSAAALSVSPLIDTTGGSTLFSDNSADYFINVDGSVSGGGTATVTTGDILFTMVGINTIGDTTIGSGTSYNEVTGFTAVKIATASDVDLGPAGPDDSFGTQAIDLFQYTATPLTAADAIYFNWATGQINTDGAGAAEFTFATDGKTTNDGNFLGWVFEDAGRDYNRDGTVQAGIDSAVGGDLRLWLDMSNAGDFLSVIAPFDLGDFGSIPNSTAIDNANIALDATIRDYDWGSLIFGSNITGGNGGFSSPTDSSSWPAFDNLDFTLTASIPEPATLALFGIGLLSIAAVGRRRKG</sequence>
<name>K0N939_DESTT</name>
<organism evidence="4 5">
    <name type="scientific">Desulfobacula toluolica (strain DSM 7467 / Tol2)</name>
    <dbReference type="NCBI Taxonomy" id="651182"/>
    <lineage>
        <taxon>Bacteria</taxon>
        <taxon>Pseudomonadati</taxon>
        <taxon>Thermodesulfobacteriota</taxon>
        <taxon>Desulfobacteria</taxon>
        <taxon>Desulfobacterales</taxon>
        <taxon>Desulfobacteraceae</taxon>
        <taxon>Desulfobacula</taxon>
    </lineage>
</organism>
<feature type="domain" description="Ice-binding protein C-terminal" evidence="3">
    <location>
        <begin position="287"/>
        <end position="310"/>
    </location>
</feature>
<reference evidence="4 5" key="1">
    <citation type="journal article" date="2013" name="Environ. Microbiol.">
        <title>Complete genome, catabolic sub-proteomes and key-metabolites of Desulfobacula toluolica Tol2, a marine, aromatic compound-degrading, sulfate-reducing bacterium.</title>
        <authorList>
            <person name="Wohlbrand L."/>
            <person name="Jacob J.H."/>
            <person name="Kube M."/>
            <person name="Mussmann M."/>
            <person name="Jarling R."/>
            <person name="Beck A."/>
            <person name="Amann R."/>
            <person name="Wilkes H."/>
            <person name="Reinhardt R."/>
            <person name="Rabus R."/>
        </authorList>
    </citation>
    <scope>NUCLEOTIDE SEQUENCE [LARGE SCALE GENOMIC DNA]</scope>
    <source>
        <strain evidence="5">DSM 7467 / Tol2</strain>
    </source>
</reference>
<dbReference type="Pfam" id="PF07589">
    <property type="entry name" value="PEP-CTERM"/>
    <property type="match status" value="1"/>
</dbReference>
<evidence type="ECO:0000313" key="4">
    <source>
        <dbReference type="EMBL" id="CCK80459.1"/>
    </source>
</evidence>
<keyword evidence="2" id="KW-0732">Signal</keyword>
<feature type="signal peptide" evidence="2">
    <location>
        <begin position="1"/>
        <end position="22"/>
    </location>
</feature>
<evidence type="ECO:0000256" key="2">
    <source>
        <dbReference type="SAM" id="SignalP"/>
    </source>
</evidence>
<keyword evidence="1" id="KW-1133">Transmembrane helix</keyword>
<dbReference type="NCBIfam" id="TIGR02595">
    <property type="entry name" value="PEP_CTERM"/>
    <property type="match status" value="1"/>
</dbReference>
<keyword evidence="1" id="KW-0472">Membrane</keyword>
<dbReference type="HOGENOM" id="CLU_887759_0_0_7"/>
<evidence type="ECO:0000259" key="3">
    <source>
        <dbReference type="Pfam" id="PF07589"/>
    </source>
</evidence>
<feature type="chain" id="PRO_5003835015" evidence="2">
    <location>
        <begin position="23"/>
        <end position="313"/>
    </location>
</feature>